<dbReference type="PATRIC" id="fig|1237085.11.peg.3251"/>
<evidence type="ECO:0000256" key="8">
    <source>
        <dbReference type="ARBA" id="ARBA00023062"/>
    </source>
</evidence>
<evidence type="ECO:0000256" key="2">
    <source>
        <dbReference type="ARBA" id="ARBA00004739"/>
    </source>
</evidence>
<evidence type="ECO:0000256" key="5">
    <source>
        <dbReference type="ARBA" id="ARBA00022741"/>
    </source>
</evidence>
<dbReference type="Proteomes" id="UP000008037">
    <property type="component" value="Chromosome"/>
</dbReference>
<dbReference type="PANTHER" id="PTHR13914">
    <property type="entry name" value="PROLINE OXIDASE"/>
    <property type="match status" value="1"/>
</dbReference>
<dbReference type="STRING" id="1237085.Ngar_c32560"/>
<evidence type="ECO:0000256" key="6">
    <source>
        <dbReference type="ARBA" id="ARBA00022827"/>
    </source>
</evidence>
<keyword evidence="12" id="KW-1185">Reference proteome</keyword>
<dbReference type="KEGG" id="nga:Ngar_c32560"/>
<keyword evidence="7 11" id="KW-0560">Oxidoreductase</keyword>
<sequence>MAKKWVAGYDAGEAIAAALDSNSRGMSAILNFLGEDTTDAKIVDQTVREYLSLMDLIGKRQVRGCVSVKPTQLGLAIDYDMCLQNFKRLTARAKELDQFMWIDMESVKFTEDTIAIYLELYKQYDMTGVAIQSYLRRSASDLLHIAEHGGKVRLVKGAYHEPEEHAFSTKEEVDANYVKLMRMLFESGSFFAIATHDSNMIEEAIRLSNDSTKEFEFQLLMGIRDELKNELTTKEFAVAEYIPYGSQWLPYSVRRIRERKRNLLLLARSLIQQ</sequence>
<evidence type="ECO:0000313" key="11">
    <source>
        <dbReference type="EMBL" id="AFU60171.1"/>
    </source>
</evidence>
<dbReference type="Gene3D" id="3.20.20.220">
    <property type="match status" value="1"/>
</dbReference>
<dbReference type="InterPro" id="IPR029041">
    <property type="entry name" value="FAD-linked_oxidoreductase-like"/>
</dbReference>
<dbReference type="HOGENOM" id="CLU_061158_0_0_2"/>
<evidence type="ECO:0000256" key="1">
    <source>
        <dbReference type="ARBA" id="ARBA00001974"/>
    </source>
</evidence>
<evidence type="ECO:0000259" key="10">
    <source>
        <dbReference type="Pfam" id="PF01619"/>
    </source>
</evidence>
<protein>
    <recommendedName>
        <fullName evidence="3">proline dehydrogenase</fullName>
        <ecNumber evidence="3">1.5.5.2</ecNumber>
    </recommendedName>
</protein>
<keyword evidence="6" id="KW-0274">FAD</keyword>
<keyword evidence="5" id="KW-0547">Nucleotide-binding</keyword>
<dbReference type="GO" id="GO:0004657">
    <property type="term" value="F:proline dehydrogenase activity"/>
    <property type="evidence" value="ECO:0007669"/>
    <property type="project" value="UniProtKB-EC"/>
</dbReference>
<keyword evidence="8" id="KW-0642">Proline metabolism</keyword>
<dbReference type="GO" id="GO:0000166">
    <property type="term" value="F:nucleotide binding"/>
    <property type="evidence" value="ECO:0007669"/>
    <property type="project" value="UniProtKB-KW"/>
</dbReference>
<evidence type="ECO:0000256" key="3">
    <source>
        <dbReference type="ARBA" id="ARBA00012695"/>
    </source>
</evidence>
<evidence type="ECO:0000313" key="12">
    <source>
        <dbReference type="Proteomes" id="UP000008037"/>
    </source>
</evidence>
<dbReference type="InParanoid" id="K0IFP4"/>
<evidence type="ECO:0000256" key="7">
    <source>
        <dbReference type="ARBA" id="ARBA00023002"/>
    </source>
</evidence>
<reference evidence="11 12" key="1">
    <citation type="journal article" date="2012" name="Environ. Microbiol.">
        <title>The genome of the ammonia-oxidizing Candidatus Nitrososphaera gargensis: insights into metabolic versatility and environmental adaptations.</title>
        <authorList>
            <person name="Spang A."/>
            <person name="Poehlein A."/>
            <person name="Offre P."/>
            <person name="Zumbragel S."/>
            <person name="Haider S."/>
            <person name="Rychlik N."/>
            <person name="Nowka B."/>
            <person name="Schmeisser C."/>
            <person name="Lebedeva E.V."/>
            <person name="Rattei T."/>
            <person name="Bohm C."/>
            <person name="Schmid M."/>
            <person name="Galushko A."/>
            <person name="Hatzenpichler R."/>
            <person name="Weinmaier T."/>
            <person name="Daniel R."/>
            <person name="Schleper C."/>
            <person name="Spieck E."/>
            <person name="Streit W."/>
            <person name="Wagner M."/>
        </authorList>
    </citation>
    <scope>NUCLEOTIDE SEQUENCE [LARGE SCALE GENOMIC DNA]</scope>
    <source>
        <strain evidence="12">Ga9.2</strain>
    </source>
</reference>
<comment type="catalytic activity">
    <reaction evidence="9">
        <text>L-proline + a quinone = (S)-1-pyrroline-5-carboxylate + a quinol + H(+)</text>
        <dbReference type="Rhea" id="RHEA:23784"/>
        <dbReference type="ChEBI" id="CHEBI:15378"/>
        <dbReference type="ChEBI" id="CHEBI:17388"/>
        <dbReference type="ChEBI" id="CHEBI:24646"/>
        <dbReference type="ChEBI" id="CHEBI:60039"/>
        <dbReference type="ChEBI" id="CHEBI:132124"/>
        <dbReference type="EC" id="1.5.5.2"/>
    </reaction>
</comment>
<dbReference type="PANTHER" id="PTHR13914:SF0">
    <property type="entry name" value="PROLINE DEHYDROGENASE 1, MITOCHONDRIAL"/>
    <property type="match status" value="1"/>
</dbReference>
<accession>K0IFP4</accession>
<comment type="cofactor">
    <cofactor evidence="1">
        <name>FAD</name>
        <dbReference type="ChEBI" id="CHEBI:57692"/>
    </cofactor>
</comment>
<evidence type="ECO:0000256" key="4">
    <source>
        <dbReference type="ARBA" id="ARBA00022630"/>
    </source>
</evidence>
<dbReference type="InterPro" id="IPR015659">
    <property type="entry name" value="Proline_oxidase"/>
</dbReference>
<dbReference type="AlphaFoldDB" id="K0IFP4"/>
<dbReference type="EMBL" id="CP002408">
    <property type="protein sequence ID" value="AFU60171.1"/>
    <property type="molecule type" value="Genomic_DNA"/>
</dbReference>
<proteinExistence type="predicted"/>
<gene>
    <name evidence="11" type="ordered locus">Ngar_c32560</name>
</gene>
<dbReference type="SUPFAM" id="SSF51730">
    <property type="entry name" value="FAD-linked oxidoreductase"/>
    <property type="match status" value="1"/>
</dbReference>
<dbReference type="UniPathway" id="UPA00261">
    <property type="reaction ID" value="UER00373"/>
</dbReference>
<dbReference type="PIRSF" id="PIRSF000196">
    <property type="entry name" value="Pro_dehydrog"/>
    <property type="match status" value="1"/>
</dbReference>
<keyword evidence="4" id="KW-0285">Flavoprotein</keyword>
<comment type="pathway">
    <text evidence="2">Amino-acid degradation; L-proline degradation into L-glutamate; L-glutamate from L-proline: step 1/2.</text>
</comment>
<organism evidence="11 12">
    <name type="scientific">Nitrososphaera gargensis (strain Ga9.2)</name>
    <dbReference type="NCBI Taxonomy" id="1237085"/>
    <lineage>
        <taxon>Archaea</taxon>
        <taxon>Nitrososphaerota</taxon>
        <taxon>Nitrososphaeria</taxon>
        <taxon>Nitrososphaerales</taxon>
        <taxon>Nitrososphaeraceae</taxon>
        <taxon>Nitrososphaera</taxon>
    </lineage>
</organism>
<dbReference type="Pfam" id="PF01619">
    <property type="entry name" value="Pro_dh"/>
    <property type="match status" value="1"/>
</dbReference>
<feature type="domain" description="Proline dehydrogenase" evidence="10">
    <location>
        <begin position="19"/>
        <end position="262"/>
    </location>
</feature>
<dbReference type="GO" id="GO:0010133">
    <property type="term" value="P:L-proline catabolic process to L-glutamate"/>
    <property type="evidence" value="ECO:0007669"/>
    <property type="project" value="UniProtKB-UniPathway"/>
</dbReference>
<dbReference type="EC" id="1.5.5.2" evidence="3"/>
<dbReference type="InterPro" id="IPR008219">
    <property type="entry name" value="PRODH_bac_arc"/>
</dbReference>
<evidence type="ECO:0000256" key="9">
    <source>
        <dbReference type="ARBA" id="ARBA00048779"/>
    </source>
</evidence>
<dbReference type="BioCyc" id="CNIT1237085:G1324-3256-MONOMER"/>
<name>K0IFP4_NITGG</name>
<dbReference type="InterPro" id="IPR002872">
    <property type="entry name" value="Proline_DH_dom"/>
</dbReference>